<dbReference type="Pfam" id="PF11867">
    <property type="entry name" value="T1RH-like_C"/>
    <property type="match status" value="1"/>
</dbReference>
<evidence type="ECO:0000256" key="9">
    <source>
        <dbReference type="ARBA" id="ARBA00023125"/>
    </source>
</evidence>
<dbReference type="InterPro" id="IPR055180">
    <property type="entry name" value="HsdR_RecA-like_helicase_dom_2"/>
</dbReference>
<evidence type="ECO:0000256" key="4">
    <source>
        <dbReference type="ARBA" id="ARBA00022741"/>
    </source>
</evidence>
<evidence type="ECO:0000256" key="5">
    <source>
        <dbReference type="ARBA" id="ARBA00022747"/>
    </source>
</evidence>
<dbReference type="PANTHER" id="PTHR30195">
    <property type="entry name" value="TYPE I SITE-SPECIFIC DEOXYRIBONUCLEASE PROTEIN SUBUNIT M AND R"/>
    <property type="match status" value="1"/>
</dbReference>
<dbReference type="RefSeq" id="WP_146872104.1">
    <property type="nucleotide sequence ID" value="NZ_VJWE01000017.1"/>
</dbReference>
<evidence type="ECO:0000256" key="3">
    <source>
        <dbReference type="ARBA" id="ARBA00022722"/>
    </source>
</evidence>
<keyword evidence="9 10" id="KW-0238">DNA-binding</keyword>
<comment type="caution">
    <text evidence="12">The sequence shown here is derived from an EMBL/GenBank/DDBJ whole genome shotgun (WGS) entry which is preliminary data.</text>
</comment>
<reference evidence="12 13" key="1">
    <citation type="journal article" date="2015" name="Stand. Genomic Sci.">
        <title>Genomic Encyclopedia of Bacterial and Archaeal Type Strains, Phase III: the genomes of soil and plant-associated and newly described type strains.</title>
        <authorList>
            <person name="Whitman W.B."/>
            <person name="Woyke T."/>
            <person name="Klenk H.P."/>
            <person name="Zhou Y."/>
            <person name="Lilburn T.G."/>
            <person name="Beck B.J."/>
            <person name="De Vos P."/>
            <person name="Vandamme P."/>
            <person name="Eisen J.A."/>
            <person name="Garrity G."/>
            <person name="Hugenholtz P."/>
            <person name="Kyrpides N.C."/>
        </authorList>
    </citation>
    <scope>NUCLEOTIDE SEQUENCE [LARGE SCALE GENOMIC DNA]</scope>
    <source>
        <strain evidence="12 13">DSM 64</strain>
    </source>
</reference>
<accession>A0A561XCB7</accession>
<comment type="similarity">
    <text evidence="2 10">Belongs to the HsdR family.</text>
</comment>
<sequence>MLNEQQLEELCLGWFQDAGWRFAHGPDIAPDSSAPERTDYRQVVLRERLLTALARINPQIPPAALEQAAHALQTVSEPQMVVRNRSVHRLLLGGLLVEFVVGDDKKADLVHFIDFAQPSNNDFLVVNQFTITGTKQPRRPDVIAFINGLPLAVVELKNPANEQTDVWDAFNQLQTYKDEISDLFNTNAALVVSDGFTARVGSLTANAERMLPWRTIANEDDRPRLQMELETVVRGFFKPELFLDYVRHFVLFEQDGDHIVKKVAGYHQFHAVREAVRATVIAAQDVGKSVLEVHEERATYGKEVQPGSRKAGVVWHTQGSGKSITMACYAGKLLQQPEMKNPTLVVVTDRNDLDGQLFATFSAASDLLKTTPVQAGDRDELRQMLASREAGGIIFTTVQKFALLDGEEAHPLLSTRTNIVVISDEAHRSQYGTKGRLDTKTGRYVFGYAKHLRDALKNATFIGFTGTPIALEDKDTRAVFGDYVSIYDIQDAVDDGATVPIFYESRLAKLDVNQADIDALNAQVDEVVEDEEDIASRERTKSEWAALEKLVGSEPRLQQVARDLIQHFEARISVVDGKAMIVCMSRDICAQLYNAIVSLRPEWHSADPEQGAIKIVMTGSAADKALLQPHLYSKQVKKRLEARFKDVRDPLKLVIVRDMWLTGFDAPCCHTMYIDKPMKGHNLMQAIARVNRVFKNKPGGLVVDYIGIANELKAALKAYTDAKGKGDPTHSAAEALAVLMEKMDIVRGMMQGFDYSAFEAQALPLLVPAANHILGLKDGKTRFLDTMVAVAKAFSLCGTLDEAAALRKEIAFFSAIKAAIAKFTTVDKKRSDAEKNSALKQILDNAIISDGVADVFALAGLDKPNIGLLSDEFLEDVRQMDSRNLAVELLEKLLRDEIKARARNNVVQEKKYGDRLLETLRKYHNRAVETAQVIEELIQMAKEFQAALKREDALGLGRDEIAFYDALANNESAVRELGDEVLKKIAIEITEKLRASTSVDWQVRESVRAKLRILVRRCLQKWKYPPDKQLEAVELVLKQAESLSSAWTV</sequence>
<dbReference type="GO" id="GO:0009307">
    <property type="term" value="P:DNA restriction-modification system"/>
    <property type="evidence" value="ECO:0007669"/>
    <property type="project" value="UniProtKB-KW"/>
</dbReference>
<name>A0A561XCB7_ACIDE</name>
<proteinExistence type="inferred from homology"/>
<keyword evidence="8 10" id="KW-0067">ATP-binding</keyword>
<feature type="domain" description="Helicase ATP-binding" evidence="11">
    <location>
        <begin position="303"/>
        <end position="486"/>
    </location>
</feature>
<dbReference type="Proteomes" id="UP000321485">
    <property type="component" value="Unassembled WGS sequence"/>
</dbReference>
<dbReference type="InterPro" id="IPR007409">
    <property type="entry name" value="Restrct_endonuc_type1_HsdR_N"/>
</dbReference>
<dbReference type="InterPro" id="IPR021810">
    <property type="entry name" value="T1RH-like_C"/>
</dbReference>
<comment type="subunit">
    <text evidence="10">The type I restriction/modification system is composed of three polypeptides R, M and S.</text>
</comment>
<evidence type="ECO:0000313" key="12">
    <source>
        <dbReference type="EMBL" id="TWG33768.1"/>
    </source>
</evidence>
<keyword evidence="6" id="KW-0255">Endonuclease</keyword>
<dbReference type="PANTHER" id="PTHR30195:SF15">
    <property type="entry name" value="TYPE I RESTRICTION ENZYME HINDI ENDONUCLEASE SUBUNIT"/>
    <property type="match status" value="1"/>
</dbReference>
<evidence type="ECO:0000259" key="11">
    <source>
        <dbReference type="PROSITE" id="PS51192"/>
    </source>
</evidence>
<dbReference type="GO" id="GO:0005524">
    <property type="term" value="F:ATP binding"/>
    <property type="evidence" value="ECO:0007669"/>
    <property type="project" value="UniProtKB-KW"/>
</dbReference>
<evidence type="ECO:0000256" key="6">
    <source>
        <dbReference type="ARBA" id="ARBA00022759"/>
    </source>
</evidence>
<evidence type="ECO:0000256" key="8">
    <source>
        <dbReference type="ARBA" id="ARBA00022840"/>
    </source>
</evidence>
<comment type="function">
    <text evidence="10">Subunit R is required for both nuclease and ATPase activities, but not for modification.</text>
</comment>
<dbReference type="EMBL" id="VJWE01000017">
    <property type="protein sequence ID" value="TWG33768.1"/>
    <property type="molecule type" value="Genomic_DNA"/>
</dbReference>
<evidence type="ECO:0000256" key="10">
    <source>
        <dbReference type="RuleBase" id="RU364115"/>
    </source>
</evidence>
<dbReference type="NCBIfam" id="TIGR00348">
    <property type="entry name" value="hsdR"/>
    <property type="match status" value="1"/>
</dbReference>
<dbReference type="AlphaFoldDB" id="A0A561XCB7"/>
<keyword evidence="7 10" id="KW-0378">Hydrolase</keyword>
<gene>
    <name evidence="12" type="ORF">ATF69_4121</name>
</gene>
<dbReference type="SUPFAM" id="SSF52540">
    <property type="entry name" value="P-loop containing nucleoside triphosphate hydrolases"/>
    <property type="match status" value="2"/>
</dbReference>
<dbReference type="InterPro" id="IPR040980">
    <property type="entry name" value="SWI2_SNF2"/>
</dbReference>
<dbReference type="InterPro" id="IPR027417">
    <property type="entry name" value="P-loop_NTPase"/>
</dbReference>
<dbReference type="PROSITE" id="PS51192">
    <property type="entry name" value="HELICASE_ATP_BIND_1"/>
    <property type="match status" value="1"/>
</dbReference>
<evidence type="ECO:0000256" key="2">
    <source>
        <dbReference type="ARBA" id="ARBA00008598"/>
    </source>
</evidence>
<keyword evidence="5 10" id="KW-0680">Restriction system</keyword>
<evidence type="ECO:0000256" key="1">
    <source>
        <dbReference type="ARBA" id="ARBA00000851"/>
    </source>
</evidence>
<dbReference type="Gene3D" id="3.40.50.300">
    <property type="entry name" value="P-loop containing nucleotide triphosphate hydrolases"/>
    <property type="match status" value="3"/>
</dbReference>
<dbReference type="Gene3D" id="3.90.1570.50">
    <property type="match status" value="1"/>
</dbReference>
<dbReference type="CDD" id="cd18800">
    <property type="entry name" value="SF2_C_EcoR124I-like"/>
    <property type="match status" value="1"/>
</dbReference>
<comment type="catalytic activity">
    <reaction evidence="1 10">
        <text>Endonucleolytic cleavage of DNA to give random double-stranded fragments with terminal 5'-phosphates, ATP is simultaneously hydrolyzed.</text>
        <dbReference type="EC" id="3.1.21.3"/>
    </reaction>
</comment>
<dbReference type="CDD" id="cd18030">
    <property type="entry name" value="DEXHc_RE_I_HsdR"/>
    <property type="match status" value="1"/>
</dbReference>
<evidence type="ECO:0000313" key="13">
    <source>
        <dbReference type="Proteomes" id="UP000321485"/>
    </source>
</evidence>
<dbReference type="InterPro" id="IPR014001">
    <property type="entry name" value="Helicase_ATP-bd"/>
</dbReference>
<dbReference type="InterPro" id="IPR004473">
    <property type="entry name" value="Restrct_endonuc_typeI_HsdR"/>
</dbReference>
<keyword evidence="3" id="KW-0540">Nuclease</keyword>
<dbReference type="GeneID" id="51113162"/>
<dbReference type="GO" id="GO:0003677">
    <property type="term" value="F:DNA binding"/>
    <property type="evidence" value="ECO:0007669"/>
    <property type="project" value="UniProtKB-KW"/>
</dbReference>
<protein>
    <recommendedName>
        <fullName evidence="10">Type I restriction enzyme endonuclease subunit</fullName>
        <shortName evidence="10">R protein</shortName>
        <ecNumber evidence="10">3.1.21.3</ecNumber>
    </recommendedName>
</protein>
<dbReference type="CDD" id="cd22332">
    <property type="entry name" value="HsdR_N"/>
    <property type="match status" value="1"/>
</dbReference>
<dbReference type="SMART" id="SM00487">
    <property type="entry name" value="DEXDc"/>
    <property type="match status" value="1"/>
</dbReference>
<organism evidence="12 13">
    <name type="scientific">Acidovorax delafieldii</name>
    <name type="common">Pseudomonas delafieldii</name>
    <dbReference type="NCBI Taxonomy" id="47920"/>
    <lineage>
        <taxon>Bacteria</taxon>
        <taxon>Pseudomonadati</taxon>
        <taxon>Pseudomonadota</taxon>
        <taxon>Betaproteobacteria</taxon>
        <taxon>Burkholderiales</taxon>
        <taxon>Comamonadaceae</taxon>
        <taxon>Acidovorax</taxon>
    </lineage>
</organism>
<dbReference type="Pfam" id="PF18766">
    <property type="entry name" value="SWI2_SNF2"/>
    <property type="match status" value="1"/>
</dbReference>
<dbReference type="InterPro" id="IPR051268">
    <property type="entry name" value="Type-I_R_enzyme_R_subunit"/>
</dbReference>
<dbReference type="EC" id="3.1.21.3" evidence="10"/>
<keyword evidence="4 10" id="KW-0547">Nucleotide-binding</keyword>
<dbReference type="Pfam" id="PF04313">
    <property type="entry name" value="HSDR_N"/>
    <property type="match status" value="1"/>
</dbReference>
<dbReference type="GO" id="GO:0009035">
    <property type="term" value="F:type I site-specific deoxyribonuclease activity"/>
    <property type="evidence" value="ECO:0007669"/>
    <property type="project" value="UniProtKB-EC"/>
</dbReference>
<dbReference type="Pfam" id="PF22679">
    <property type="entry name" value="T1R_D3-like"/>
    <property type="match status" value="1"/>
</dbReference>
<evidence type="ECO:0000256" key="7">
    <source>
        <dbReference type="ARBA" id="ARBA00022801"/>
    </source>
</evidence>